<dbReference type="SMART" id="SM00347">
    <property type="entry name" value="HTH_MARR"/>
    <property type="match status" value="1"/>
</dbReference>
<dbReference type="PANTHER" id="PTHR33164">
    <property type="entry name" value="TRANSCRIPTIONAL REGULATOR, MARR FAMILY"/>
    <property type="match status" value="1"/>
</dbReference>
<keyword evidence="3" id="KW-1185">Reference proteome</keyword>
<dbReference type="Proteomes" id="UP000306985">
    <property type="component" value="Unassembled WGS sequence"/>
</dbReference>
<dbReference type="RefSeq" id="WP_137451121.1">
    <property type="nucleotide sequence ID" value="NZ_SZZH01000005.1"/>
</dbReference>
<evidence type="ECO:0000313" key="2">
    <source>
        <dbReference type="EMBL" id="TKV57417.1"/>
    </source>
</evidence>
<dbReference type="SUPFAM" id="SSF46785">
    <property type="entry name" value="Winged helix' DNA-binding domain"/>
    <property type="match status" value="1"/>
</dbReference>
<name>A0A4U6QBH5_9ACTN</name>
<organism evidence="2 3">
    <name type="scientific">Nakamurella flava</name>
    <dbReference type="NCBI Taxonomy" id="2576308"/>
    <lineage>
        <taxon>Bacteria</taxon>
        <taxon>Bacillati</taxon>
        <taxon>Actinomycetota</taxon>
        <taxon>Actinomycetes</taxon>
        <taxon>Nakamurellales</taxon>
        <taxon>Nakamurellaceae</taxon>
        <taxon>Nakamurella</taxon>
    </lineage>
</organism>
<gene>
    <name evidence="2" type="ORF">FDO65_18025</name>
</gene>
<dbReference type="PROSITE" id="PS50995">
    <property type="entry name" value="HTH_MARR_2"/>
    <property type="match status" value="1"/>
</dbReference>
<sequence>MAVSSPPPPDPGDDLRSGAQAFGNRQQVFEHYLAGQLGVDHSGLMVMNLLLTQGPTTPTELAGRLGISTAAMSLVLNRLEAAGHTRRARHPSDGRKLVVTALPESGARAMSLVQPVIDGIDRIAAEMTPAERRTVLEFFRQLIEVYDAAVHPAGPAAPPSASPPA</sequence>
<protein>
    <submittedName>
        <fullName evidence="2">MarR family transcriptional regulator</fullName>
    </submittedName>
</protein>
<dbReference type="InterPro" id="IPR036390">
    <property type="entry name" value="WH_DNA-bd_sf"/>
</dbReference>
<reference evidence="2 3" key="1">
    <citation type="submission" date="2019-05" db="EMBL/GenBank/DDBJ databases">
        <title>Nakamurella sp. N5BH11, whole genome shotgun sequence.</title>
        <authorList>
            <person name="Tuo L."/>
        </authorList>
    </citation>
    <scope>NUCLEOTIDE SEQUENCE [LARGE SCALE GENOMIC DNA]</scope>
    <source>
        <strain evidence="2 3">N5BH11</strain>
    </source>
</reference>
<dbReference type="InterPro" id="IPR036388">
    <property type="entry name" value="WH-like_DNA-bd_sf"/>
</dbReference>
<dbReference type="OrthoDB" id="162531at2"/>
<comment type="caution">
    <text evidence="2">The sequence shown here is derived from an EMBL/GenBank/DDBJ whole genome shotgun (WGS) entry which is preliminary data.</text>
</comment>
<dbReference type="InterPro" id="IPR039422">
    <property type="entry name" value="MarR/SlyA-like"/>
</dbReference>
<dbReference type="Pfam" id="PF01047">
    <property type="entry name" value="MarR"/>
    <property type="match status" value="1"/>
</dbReference>
<evidence type="ECO:0000259" key="1">
    <source>
        <dbReference type="PROSITE" id="PS50995"/>
    </source>
</evidence>
<dbReference type="PANTHER" id="PTHR33164:SF43">
    <property type="entry name" value="HTH-TYPE TRANSCRIPTIONAL REPRESSOR YETL"/>
    <property type="match status" value="1"/>
</dbReference>
<dbReference type="EMBL" id="SZZH01000005">
    <property type="protein sequence ID" value="TKV57417.1"/>
    <property type="molecule type" value="Genomic_DNA"/>
</dbReference>
<dbReference type="AlphaFoldDB" id="A0A4U6QBH5"/>
<dbReference type="GO" id="GO:0003700">
    <property type="term" value="F:DNA-binding transcription factor activity"/>
    <property type="evidence" value="ECO:0007669"/>
    <property type="project" value="InterPro"/>
</dbReference>
<evidence type="ECO:0000313" key="3">
    <source>
        <dbReference type="Proteomes" id="UP000306985"/>
    </source>
</evidence>
<dbReference type="InterPro" id="IPR000835">
    <property type="entry name" value="HTH_MarR-typ"/>
</dbReference>
<proteinExistence type="predicted"/>
<accession>A0A4U6QBH5</accession>
<dbReference type="Gene3D" id="1.10.10.10">
    <property type="entry name" value="Winged helix-like DNA-binding domain superfamily/Winged helix DNA-binding domain"/>
    <property type="match status" value="1"/>
</dbReference>
<dbReference type="GO" id="GO:0006950">
    <property type="term" value="P:response to stress"/>
    <property type="evidence" value="ECO:0007669"/>
    <property type="project" value="TreeGrafter"/>
</dbReference>
<feature type="domain" description="HTH marR-type" evidence="1">
    <location>
        <begin position="1"/>
        <end position="144"/>
    </location>
</feature>